<keyword evidence="15" id="KW-1185">Reference proteome</keyword>
<feature type="transmembrane region" description="Helical" evidence="10">
    <location>
        <begin position="57"/>
        <end position="75"/>
    </location>
</feature>
<feature type="transmembrane region" description="Helical" evidence="10">
    <location>
        <begin position="310"/>
        <end position="330"/>
    </location>
</feature>
<dbReference type="Pfam" id="PF00999">
    <property type="entry name" value="Na_H_Exchanger"/>
    <property type="match status" value="1"/>
</dbReference>
<keyword evidence="3" id="KW-0633">Potassium transport</keyword>
<organism evidence="14 15">
    <name type="scientific">Xanthoceras sorbifolium</name>
    <dbReference type="NCBI Taxonomy" id="99658"/>
    <lineage>
        <taxon>Eukaryota</taxon>
        <taxon>Viridiplantae</taxon>
        <taxon>Streptophyta</taxon>
        <taxon>Embryophyta</taxon>
        <taxon>Tracheophyta</taxon>
        <taxon>Spermatophyta</taxon>
        <taxon>Magnoliopsida</taxon>
        <taxon>eudicotyledons</taxon>
        <taxon>Gunneridae</taxon>
        <taxon>Pentapetalae</taxon>
        <taxon>rosids</taxon>
        <taxon>malvids</taxon>
        <taxon>Sapindales</taxon>
        <taxon>Sapindaceae</taxon>
        <taxon>Xanthoceroideae</taxon>
        <taxon>Xanthoceras</taxon>
    </lineage>
</organism>
<evidence type="ECO:0000256" key="3">
    <source>
        <dbReference type="ARBA" id="ARBA00022538"/>
    </source>
</evidence>
<dbReference type="PANTHER" id="PTHR32468">
    <property type="entry name" value="CATION/H + ANTIPORTER"/>
    <property type="match status" value="1"/>
</dbReference>
<keyword evidence="4 10" id="KW-0812">Transmembrane</keyword>
<dbReference type="InterPro" id="IPR038770">
    <property type="entry name" value="Na+/solute_symporter_sf"/>
</dbReference>
<feature type="domain" description="Cation/H+ exchanger transmembrane" evidence="11">
    <location>
        <begin position="70"/>
        <end position="441"/>
    </location>
</feature>
<evidence type="ECO:0000256" key="5">
    <source>
        <dbReference type="ARBA" id="ARBA00022958"/>
    </source>
</evidence>
<feature type="transmembrane region" description="Helical" evidence="10">
    <location>
        <begin position="253"/>
        <end position="273"/>
    </location>
</feature>
<proteinExistence type="inferred from homology"/>
<feature type="domain" description="Cation/H(+) antiporter C-terminal" evidence="13">
    <location>
        <begin position="648"/>
        <end position="787"/>
    </location>
</feature>
<evidence type="ECO:0008006" key="16">
    <source>
        <dbReference type="Google" id="ProtNLM"/>
    </source>
</evidence>
<evidence type="ECO:0000256" key="9">
    <source>
        <dbReference type="ARBA" id="ARBA00038341"/>
    </source>
</evidence>
<evidence type="ECO:0000256" key="4">
    <source>
        <dbReference type="ARBA" id="ARBA00022692"/>
    </source>
</evidence>
<feature type="transmembrane region" description="Helical" evidence="10">
    <location>
        <begin position="87"/>
        <end position="110"/>
    </location>
</feature>
<evidence type="ECO:0000256" key="2">
    <source>
        <dbReference type="ARBA" id="ARBA00022448"/>
    </source>
</evidence>
<evidence type="ECO:0000256" key="6">
    <source>
        <dbReference type="ARBA" id="ARBA00022989"/>
    </source>
</evidence>
<dbReference type="Pfam" id="PF23256">
    <property type="entry name" value="CHX17_2nd"/>
    <property type="match status" value="1"/>
</dbReference>
<dbReference type="InterPro" id="IPR057290">
    <property type="entry name" value="CHX17_C"/>
</dbReference>
<name>A0ABQ8HLQ5_9ROSI</name>
<evidence type="ECO:0000259" key="11">
    <source>
        <dbReference type="Pfam" id="PF00999"/>
    </source>
</evidence>
<feature type="transmembrane region" description="Helical" evidence="10">
    <location>
        <begin position="285"/>
        <end position="304"/>
    </location>
</feature>
<dbReference type="Pfam" id="PF23259">
    <property type="entry name" value="CHX17_C"/>
    <property type="match status" value="1"/>
</dbReference>
<keyword evidence="2" id="KW-0813">Transport</keyword>
<comment type="similarity">
    <text evidence="9">Belongs to the monovalent cation:proton antiporter 2 (CPA2) transporter (TC 2.A.37) family. CHX (TC 2.A.37.4) subfamily.</text>
</comment>
<sequence>MASMNPVNMPAMNSTYFTCITVPPRVNSNGLFSQLYLEQHKQIAQKYTWMDHSVPRFQLLIFFMFTVTQATHFVLKRFGLPHLVSQIVAGLLLSPSISILPDAIGSYLFHEKSVELLGTFGIFGLSFYVFLNGVKVDLSMTMRVGRQAVYLGVLSVLIPLIFTLSSVMILSNDAKDRYRTMYLSYVFSMTSFPVINTLLTDLKISNSELGRLGLSSAVVADLVGNVPVVLRIFVRISHNNSDDVSAVYYEFGYLVVFGLAVAFVYRPLMLLIVRFTPEGGHVNMIFVYATLLPFLFCMNIPVLFNDFSLLLIYALGLAVPPGPPLGSALVDKFESMVLSFFLPLFVTSCAMRVNEIQFRLFDTGMQKVAMIAMVTLLVKFSACLLPLLYKRMPKNDAMALATILCSKGIVEVAAITFASDTKIINQDHFSLTMIIITFLASIGPKFMRKLYDRSRKYAGYQKRIIADCKPNSELQIIACIHVPNNVNSVIKLLGVSPPTRENPIALSVLHLVKLNALANTILLSHQKGTKNVTGYCYSENVILSFKRFEATNWGAVSVNVFTAISPPNSMDDDICTLALDKLSSLIILPFHRTWYIDGSLESDDTTIRNLNCRVLEKAPCSIGILIDHGNIRRPVMRSDTLSKVSNKIAMLFMGGSDDREALALAMRMSQDARVGLTVAHFIAKSDDGEVNWQTILDSETLRGVKNNDDYINYEKHAVIDGHETVNIVRTLVVDHSLIVVGRGYNKEIPQTSGLKEWNEFPELGILGDLLASKDLGRKCSVLVVQQQQSFR</sequence>
<evidence type="ECO:0000259" key="13">
    <source>
        <dbReference type="Pfam" id="PF23259"/>
    </source>
</evidence>
<evidence type="ECO:0000313" key="14">
    <source>
        <dbReference type="EMBL" id="KAH7565290.1"/>
    </source>
</evidence>
<dbReference type="Proteomes" id="UP000827721">
    <property type="component" value="Unassembled WGS sequence"/>
</dbReference>
<comment type="subcellular location">
    <subcellularLocation>
        <location evidence="1">Membrane</location>
        <topology evidence="1">Multi-pass membrane protein</topology>
    </subcellularLocation>
</comment>
<dbReference type="InterPro" id="IPR057291">
    <property type="entry name" value="CHX17_2nd"/>
</dbReference>
<keyword evidence="5" id="KW-0630">Potassium</keyword>
<feature type="transmembrane region" description="Helical" evidence="10">
    <location>
        <begin position="398"/>
        <end position="417"/>
    </location>
</feature>
<dbReference type="Gene3D" id="1.20.1530.20">
    <property type="match status" value="1"/>
</dbReference>
<feature type="transmembrane region" description="Helical" evidence="10">
    <location>
        <begin position="148"/>
        <end position="170"/>
    </location>
</feature>
<accession>A0ABQ8HLQ5</accession>
<reference evidence="14 15" key="1">
    <citation type="submission" date="2021-02" db="EMBL/GenBank/DDBJ databases">
        <title>Plant Genome Project.</title>
        <authorList>
            <person name="Zhang R.-G."/>
        </authorList>
    </citation>
    <scope>NUCLEOTIDE SEQUENCE [LARGE SCALE GENOMIC DNA]</scope>
    <source>
        <tissue evidence="14">Leaves</tissue>
    </source>
</reference>
<evidence type="ECO:0000313" key="15">
    <source>
        <dbReference type="Proteomes" id="UP000827721"/>
    </source>
</evidence>
<evidence type="ECO:0000256" key="7">
    <source>
        <dbReference type="ARBA" id="ARBA00023065"/>
    </source>
</evidence>
<evidence type="ECO:0000256" key="10">
    <source>
        <dbReference type="SAM" id="Phobius"/>
    </source>
</evidence>
<dbReference type="InterPro" id="IPR006153">
    <property type="entry name" value="Cation/H_exchanger_TM"/>
</dbReference>
<feature type="transmembrane region" description="Helical" evidence="10">
    <location>
        <begin position="368"/>
        <end position="389"/>
    </location>
</feature>
<evidence type="ECO:0000259" key="12">
    <source>
        <dbReference type="Pfam" id="PF23256"/>
    </source>
</evidence>
<dbReference type="PANTHER" id="PTHR32468:SF17">
    <property type="entry name" value="CATION_H(+) ANTIPORTER 4"/>
    <property type="match status" value="1"/>
</dbReference>
<keyword evidence="7" id="KW-0406">Ion transport</keyword>
<keyword evidence="8 10" id="KW-0472">Membrane</keyword>
<protein>
    <recommendedName>
        <fullName evidence="16">Cation/H+ exchanger domain-containing protein</fullName>
    </recommendedName>
</protein>
<comment type="caution">
    <text evidence="14">The sequence shown here is derived from an EMBL/GenBank/DDBJ whole genome shotgun (WGS) entry which is preliminary data.</text>
</comment>
<feature type="transmembrane region" description="Helical" evidence="10">
    <location>
        <begin position="116"/>
        <end position="136"/>
    </location>
</feature>
<evidence type="ECO:0000256" key="1">
    <source>
        <dbReference type="ARBA" id="ARBA00004141"/>
    </source>
</evidence>
<feature type="transmembrane region" description="Helical" evidence="10">
    <location>
        <begin position="212"/>
        <end position="233"/>
    </location>
</feature>
<evidence type="ECO:0000256" key="8">
    <source>
        <dbReference type="ARBA" id="ARBA00023136"/>
    </source>
</evidence>
<gene>
    <name evidence="14" type="ORF">JRO89_XS09G0181500</name>
</gene>
<feature type="transmembrane region" description="Helical" evidence="10">
    <location>
        <begin position="429"/>
        <end position="447"/>
    </location>
</feature>
<dbReference type="InterPro" id="IPR050794">
    <property type="entry name" value="CPA2_transporter"/>
</dbReference>
<dbReference type="EMBL" id="JAFEMO010000009">
    <property type="protein sequence ID" value="KAH7565290.1"/>
    <property type="molecule type" value="Genomic_DNA"/>
</dbReference>
<feature type="transmembrane region" description="Helical" evidence="10">
    <location>
        <begin position="182"/>
        <end position="200"/>
    </location>
</feature>
<feature type="domain" description="Cation/H(+) antiporter central" evidence="12">
    <location>
        <begin position="508"/>
        <end position="629"/>
    </location>
</feature>
<keyword evidence="6 10" id="KW-1133">Transmembrane helix</keyword>